<dbReference type="Proteomes" id="UP000053105">
    <property type="component" value="Unassembled WGS sequence"/>
</dbReference>
<dbReference type="EMBL" id="KQ435915">
    <property type="protein sequence ID" value="KOX68828.1"/>
    <property type="molecule type" value="Genomic_DNA"/>
</dbReference>
<dbReference type="OrthoDB" id="6600897at2759"/>
<reference evidence="1 2" key="1">
    <citation type="submission" date="2015-07" db="EMBL/GenBank/DDBJ databases">
        <title>The genome of Melipona quadrifasciata.</title>
        <authorList>
            <person name="Pan H."/>
            <person name="Kapheim K."/>
        </authorList>
    </citation>
    <scope>NUCLEOTIDE SEQUENCE [LARGE SCALE GENOMIC DNA]</scope>
    <source>
        <strain evidence="1">0111107301</strain>
        <tissue evidence="1">Whole body</tissue>
    </source>
</reference>
<gene>
    <name evidence="1" type="ORF">WN51_06996</name>
</gene>
<evidence type="ECO:0000313" key="2">
    <source>
        <dbReference type="Proteomes" id="UP000053105"/>
    </source>
</evidence>
<name>A0A0N0U340_9HYME</name>
<organism evidence="1 2">
    <name type="scientific">Melipona quadrifasciata</name>
    <dbReference type="NCBI Taxonomy" id="166423"/>
    <lineage>
        <taxon>Eukaryota</taxon>
        <taxon>Metazoa</taxon>
        <taxon>Ecdysozoa</taxon>
        <taxon>Arthropoda</taxon>
        <taxon>Hexapoda</taxon>
        <taxon>Insecta</taxon>
        <taxon>Pterygota</taxon>
        <taxon>Neoptera</taxon>
        <taxon>Endopterygota</taxon>
        <taxon>Hymenoptera</taxon>
        <taxon>Apocrita</taxon>
        <taxon>Aculeata</taxon>
        <taxon>Apoidea</taxon>
        <taxon>Anthophila</taxon>
        <taxon>Apidae</taxon>
        <taxon>Melipona</taxon>
    </lineage>
</organism>
<sequence length="162" mass="17822">MVVYSARKEWIEKQQTLTELPTTIATLTTQSNNSDEQKSPSTIYPVATVTKFPGQCANAMTVLVGRGMEICTHIESCGQVPLRPASELLNWQFPGDTRDTLHQSVNGLIKPPNQGTGTKPSRFANRFGGDPIVKSIRPLRGILTGRPRFVRDRNRNATSSIG</sequence>
<dbReference type="AlphaFoldDB" id="A0A0N0U340"/>
<accession>A0A0N0U340</accession>
<protein>
    <submittedName>
        <fullName evidence="1">Uncharacterized protein</fullName>
    </submittedName>
</protein>
<proteinExistence type="predicted"/>
<evidence type="ECO:0000313" key="1">
    <source>
        <dbReference type="EMBL" id="KOX68828.1"/>
    </source>
</evidence>
<keyword evidence="2" id="KW-1185">Reference proteome</keyword>